<name>A0ABP9UD48_9DEIO</name>
<comment type="caution">
    <text evidence="1">The sequence shown here is derived from an EMBL/GenBank/DDBJ whole genome shotgun (WGS) entry which is preliminary data.</text>
</comment>
<dbReference type="EMBL" id="BAABQU010000007">
    <property type="protein sequence ID" value="GAA5439289.1"/>
    <property type="molecule type" value="Genomic_DNA"/>
</dbReference>
<evidence type="ECO:0000313" key="1">
    <source>
        <dbReference type="EMBL" id="GAA5439289.1"/>
    </source>
</evidence>
<protein>
    <recommendedName>
        <fullName evidence="3">Secreted protein</fullName>
    </recommendedName>
</protein>
<proteinExistence type="predicted"/>
<organism evidence="1 2">
    <name type="scientific">Deinococcus caeni</name>
    <dbReference type="NCBI Taxonomy" id="569127"/>
    <lineage>
        <taxon>Bacteria</taxon>
        <taxon>Thermotogati</taxon>
        <taxon>Deinococcota</taxon>
        <taxon>Deinococci</taxon>
        <taxon>Deinococcales</taxon>
        <taxon>Deinococcaceae</taxon>
        <taxon>Deinococcus</taxon>
    </lineage>
</organism>
<keyword evidence="2" id="KW-1185">Reference proteome</keyword>
<evidence type="ECO:0008006" key="3">
    <source>
        <dbReference type="Google" id="ProtNLM"/>
    </source>
</evidence>
<reference evidence="1 2" key="1">
    <citation type="submission" date="2024-02" db="EMBL/GenBank/DDBJ databases">
        <title>Deinococcus caeni NBRC 101312.</title>
        <authorList>
            <person name="Ichikawa N."/>
            <person name="Katano-Makiyama Y."/>
            <person name="Hidaka K."/>
        </authorList>
    </citation>
    <scope>NUCLEOTIDE SEQUENCE [LARGE SCALE GENOMIC DNA]</scope>
    <source>
        <strain evidence="1 2">NBRC 101312</strain>
    </source>
</reference>
<accession>A0ABP9UD48</accession>
<gene>
    <name evidence="1" type="ORF">Dcae01_00788</name>
</gene>
<evidence type="ECO:0000313" key="2">
    <source>
        <dbReference type="Proteomes" id="UP001423409"/>
    </source>
</evidence>
<dbReference type="Proteomes" id="UP001423409">
    <property type="component" value="Unassembled WGS sequence"/>
</dbReference>
<sequence length="138" mass="14750">MRRTGWVVAALAVLAGAAGWWQSGARWRGELYCFAQPGQVWEVGAVPAGAAPGCPDSRSVRAEVRAGQTRVEQFTFPDWQPGAVLDVLKAGGFTQLTARPDDGVQFEVVLTRGRERVLYLAAHQGAGTLVTLSSTPAR</sequence>
<dbReference type="RefSeq" id="WP_345442359.1">
    <property type="nucleotide sequence ID" value="NZ_BAABQU010000007.1"/>
</dbReference>